<keyword evidence="1" id="KW-0547">Nucleotide-binding</keyword>
<dbReference type="Gene3D" id="3.40.50.300">
    <property type="entry name" value="P-loop containing nucleotide triphosphate hydrolases"/>
    <property type="match status" value="1"/>
</dbReference>
<sequence length="161" mass="17975">MVDKRTMEKYERDAKEAGRESWYISWALGSTPRKRLKGKTVEVGRSYFETAPRRYTIVDAPGHKPYVPSIISGAAQADVAILVISADARALMLVKTAGVNKIVIVINKMDDPTVERSKACYEEIKERLSPFVRQAGYNLKSDVTWLPVSAQTAANLKDRVS</sequence>
<dbReference type="Proteomes" id="UP000298061">
    <property type="component" value="Unassembled WGS sequence"/>
</dbReference>
<dbReference type="STRING" id="135208.A0A4Y9ZLW2"/>
<evidence type="ECO:0000256" key="1">
    <source>
        <dbReference type="ARBA" id="ARBA00022741"/>
    </source>
</evidence>
<dbReference type="EMBL" id="SFCI01001723">
    <property type="protein sequence ID" value="TFY75087.1"/>
    <property type="molecule type" value="Genomic_DNA"/>
</dbReference>
<dbReference type="SUPFAM" id="SSF52540">
    <property type="entry name" value="P-loop containing nucleoside triphosphate hydrolases"/>
    <property type="match status" value="1"/>
</dbReference>
<dbReference type="PANTHER" id="PTHR23115">
    <property type="entry name" value="TRANSLATION FACTOR"/>
    <property type="match status" value="1"/>
</dbReference>
<comment type="caution">
    <text evidence="4">The sequence shown here is derived from an EMBL/GenBank/DDBJ whole genome shotgun (WGS) entry which is preliminary data.</text>
</comment>
<feature type="domain" description="Tr-type G" evidence="3">
    <location>
        <begin position="1"/>
        <end position="161"/>
    </location>
</feature>
<accession>A0A4Y9ZLW2</accession>
<protein>
    <recommendedName>
        <fullName evidence="3">Tr-type G domain-containing protein</fullName>
    </recommendedName>
</protein>
<dbReference type="PROSITE" id="PS51722">
    <property type="entry name" value="G_TR_2"/>
    <property type="match status" value="1"/>
</dbReference>
<evidence type="ECO:0000313" key="5">
    <source>
        <dbReference type="Proteomes" id="UP000298061"/>
    </source>
</evidence>
<dbReference type="InterPro" id="IPR027417">
    <property type="entry name" value="P-loop_NTPase"/>
</dbReference>
<dbReference type="GO" id="GO:0003924">
    <property type="term" value="F:GTPase activity"/>
    <property type="evidence" value="ECO:0007669"/>
    <property type="project" value="InterPro"/>
</dbReference>
<reference evidence="4 5" key="1">
    <citation type="submission" date="2019-02" db="EMBL/GenBank/DDBJ databases">
        <title>Genome sequencing of the rare red list fungi Hericium alpestre (H. flagellum).</title>
        <authorList>
            <person name="Buettner E."/>
            <person name="Kellner H."/>
        </authorList>
    </citation>
    <scope>NUCLEOTIDE SEQUENCE [LARGE SCALE GENOMIC DNA]</scope>
    <source>
        <strain evidence="4 5">DSM 108284</strain>
    </source>
</reference>
<keyword evidence="5" id="KW-1185">Reference proteome</keyword>
<dbReference type="PRINTS" id="PR00315">
    <property type="entry name" value="ELONGATNFCT"/>
</dbReference>
<name>A0A4Y9ZLW2_9AGAM</name>
<dbReference type="InterPro" id="IPR000795">
    <property type="entry name" value="T_Tr_GTP-bd_dom"/>
</dbReference>
<dbReference type="Pfam" id="PF00009">
    <property type="entry name" value="GTP_EFTU"/>
    <property type="match status" value="1"/>
</dbReference>
<evidence type="ECO:0000256" key="2">
    <source>
        <dbReference type="ARBA" id="ARBA00023134"/>
    </source>
</evidence>
<evidence type="ECO:0000259" key="3">
    <source>
        <dbReference type="PROSITE" id="PS51722"/>
    </source>
</evidence>
<organism evidence="4 5">
    <name type="scientific">Hericium alpestre</name>
    <dbReference type="NCBI Taxonomy" id="135208"/>
    <lineage>
        <taxon>Eukaryota</taxon>
        <taxon>Fungi</taxon>
        <taxon>Dikarya</taxon>
        <taxon>Basidiomycota</taxon>
        <taxon>Agaricomycotina</taxon>
        <taxon>Agaricomycetes</taxon>
        <taxon>Russulales</taxon>
        <taxon>Hericiaceae</taxon>
        <taxon>Hericium</taxon>
    </lineage>
</organism>
<proteinExistence type="predicted"/>
<evidence type="ECO:0000313" key="4">
    <source>
        <dbReference type="EMBL" id="TFY75087.1"/>
    </source>
</evidence>
<dbReference type="InterPro" id="IPR050100">
    <property type="entry name" value="TRAFAC_GTPase_members"/>
</dbReference>
<gene>
    <name evidence="4" type="ORF">EWM64_g8924</name>
</gene>
<keyword evidence="2" id="KW-0342">GTP-binding</keyword>
<dbReference type="OrthoDB" id="342024at2759"/>
<dbReference type="GO" id="GO:0005525">
    <property type="term" value="F:GTP binding"/>
    <property type="evidence" value="ECO:0007669"/>
    <property type="project" value="UniProtKB-KW"/>
</dbReference>
<dbReference type="AlphaFoldDB" id="A0A4Y9ZLW2"/>